<gene>
    <name evidence="10" type="ORF">AVDCRST_MAG20-87</name>
</gene>
<dbReference type="Gene3D" id="3.30.240.20">
    <property type="entry name" value="bsu07140 like domains"/>
    <property type="match status" value="1"/>
</dbReference>
<dbReference type="InterPro" id="IPR007353">
    <property type="entry name" value="DUF421"/>
</dbReference>
<feature type="domain" description="YetF C-terminal" evidence="8">
    <location>
        <begin position="88"/>
        <end position="156"/>
    </location>
</feature>
<reference evidence="10" key="1">
    <citation type="submission" date="2020-02" db="EMBL/GenBank/DDBJ databases">
        <authorList>
            <person name="Meier V. D."/>
        </authorList>
    </citation>
    <scope>NUCLEOTIDE SEQUENCE</scope>
    <source>
        <strain evidence="10">AVDCRST_MAG20</strain>
    </source>
</reference>
<keyword evidence="6 7" id="KW-0472">Membrane</keyword>
<evidence type="ECO:0000256" key="4">
    <source>
        <dbReference type="ARBA" id="ARBA00022692"/>
    </source>
</evidence>
<dbReference type="InterPro" id="IPR048454">
    <property type="entry name" value="YetF_N"/>
</dbReference>
<dbReference type="PANTHER" id="PTHR34582">
    <property type="entry name" value="UPF0702 TRANSMEMBRANE PROTEIN YCAP"/>
    <property type="match status" value="1"/>
</dbReference>
<feature type="transmembrane region" description="Helical" evidence="7">
    <location>
        <begin position="65"/>
        <end position="86"/>
    </location>
</feature>
<evidence type="ECO:0000313" key="10">
    <source>
        <dbReference type="EMBL" id="CAA9211970.1"/>
    </source>
</evidence>
<evidence type="ECO:0000256" key="2">
    <source>
        <dbReference type="ARBA" id="ARBA00006448"/>
    </source>
</evidence>
<comment type="subcellular location">
    <subcellularLocation>
        <location evidence="1">Cell membrane</location>
        <topology evidence="1">Multi-pass membrane protein</topology>
    </subcellularLocation>
</comment>
<dbReference type="GO" id="GO:0005886">
    <property type="term" value="C:plasma membrane"/>
    <property type="evidence" value="ECO:0007669"/>
    <property type="project" value="UniProtKB-SubCell"/>
</dbReference>
<dbReference type="Pfam" id="PF20730">
    <property type="entry name" value="YetF_N"/>
    <property type="match status" value="1"/>
</dbReference>
<dbReference type="EMBL" id="CADCSY010000008">
    <property type="protein sequence ID" value="CAA9211970.1"/>
    <property type="molecule type" value="Genomic_DNA"/>
</dbReference>
<dbReference type="AlphaFoldDB" id="A0A6J4H3B5"/>
<proteinExistence type="inferred from homology"/>
<name>A0A6J4H3B5_9ACTN</name>
<accession>A0A6J4H3B5</accession>
<keyword evidence="5 7" id="KW-1133">Transmembrane helix</keyword>
<keyword evidence="3" id="KW-1003">Cell membrane</keyword>
<comment type="similarity">
    <text evidence="2">Belongs to the UPF0702 family.</text>
</comment>
<dbReference type="Pfam" id="PF04239">
    <property type="entry name" value="DUF421"/>
    <property type="match status" value="1"/>
</dbReference>
<feature type="domain" description="YetF-like N-terminal transmembrane" evidence="9">
    <location>
        <begin position="17"/>
        <end position="83"/>
    </location>
</feature>
<evidence type="ECO:0000256" key="7">
    <source>
        <dbReference type="SAM" id="Phobius"/>
    </source>
</evidence>
<evidence type="ECO:0000256" key="5">
    <source>
        <dbReference type="ARBA" id="ARBA00022989"/>
    </source>
</evidence>
<keyword evidence="4 7" id="KW-0812">Transmembrane</keyword>
<organism evidence="10">
    <name type="scientific">uncultured Acidimicrobiales bacterium</name>
    <dbReference type="NCBI Taxonomy" id="310071"/>
    <lineage>
        <taxon>Bacteria</taxon>
        <taxon>Bacillati</taxon>
        <taxon>Actinomycetota</taxon>
        <taxon>Acidimicrobiia</taxon>
        <taxon>Acidimicrobiales</taxon>
        <taxon>environmental samples</taxon>
    </lineage>
</organism>
<evidence type="ECO:0000259" key="9">
    <source>
        <dbReference type="Pfam" id="PF20730"/>
    </source>
</evidence>
<protein>
    <recommendedName>
        <fullName evidence="11">DUF421 domain-containing protein</fullName>
    </recommendedName>
</protein>
<feature type="transmembrane region" description="Helical" evidence="7">
    <location>
        <begin position="12"/>
        <end position="29"/>
    </location>
</feature>
<evidence type="ECO:0000256" key="1">
    <source>
        <dbReference type="ARBA" id="ARBA00004651"/>
    </source>
</evidence>
<sequence>MVTDSLDTLGRTALTGVLAYVGLVLVLRASGKRTLASLNAFDLVVTVALGSTLATILLARDVSVAQGLVAVVTLVGLQYVVAWSSVRIRLLRQGVRSTPVALVVHGRYRSDAMAAERVTKSDVDQAVRREGRGSVASLAAVVLETDGSFSVIAGADDLSALDEVGGWSGSGR</sequence>
<feature type="transmembrane region" description="Helical" evidence="7">
    <location>
        <begin position="41"/>
        <end position="59"/>
    </location>
</feature>
<dbReference type="PANTHER" id="PTHR34582:SF6">
    <property type="entry name" value="UPF0702 TRANSMEMBRANE PROTEIN YCAP"/>
    <property type="match status" value="1"/>
</dbReference>
<dbReference type="InterPro" id="IPR023090">
    <property type="entry name" value="UPF0702_alpha/beta_dom_sf"/>
</dbReference>
<evidence type="ECO:0000256" key="6">
    <source>
        <dbReference type="ARBA" id="ARBA00023136"/>
    </source>
</evidence>
<evidence type="ECO:0000259" key="8">
    <source>
        <dbReference type="Pfam" id="PF04239"/>
    </source>
</evidence>
<evidence type="ECO:0008006" key="11">
    <source>
        <dbReference type="Google" id="ProtNLM"/>
    </source>
</evidence>
<evidence type="ECO:0000256" key="3">
    <source>
        <dbReference type="ARBA" id="ARBA00022475"/>
    </source>
</evidence>